<dbReference type="GO" id="GO:0001530">
    <property type="term" value="F:lipopolysaccharide binding"/>
    <property type="evidence" value="ECO:0007669"/>
    <property type="project" value="InterPro"/>
</dbReference>
<dbReference type="Gene3D" id="2.60.40.770">
    <property type="match status" value="1"/>
</dbReference>
<accession>A0AAD1W214</accession>
<dbReference type="GO" id="GO:0035662">
    <property type="term" value="F:Toll-like receptor 4 binding"/>
    <property type="evidence" value="ECO:0007669"/>
    <property type="project" value="InterPro"/>
</dbReference>
<dbReference type="EMBL" id="OW240915">
    <property type="protein sequence ID" value="CAH2285425.1"/>
    <property type="molecule type" value="Genomic_DNA"/>
</dbReference>
<dbReference type="Proteomes" id="UP001295444">
    <property type="component" value="Chromosome 04"/>
</dbReference>
<name>A0AAD1W214_PELCU</name>
<gene>
    <name evidence="2" type="ORF">PECUL_23A030029</name>
</gene>
<evidence type="ECO:0000313" key="2">
    <source>
        <dbReference type="EMBL" id="CAH2285425.1"/>
    </source>
</evidence>
<feature type="chain" id="PRO_5042083660" description="Lymphocyte antigen 96" evidence="1">
    <location>
        <begin position="17"/>
        <end position="129"/>
    </location>
</feature>
<keyword evidence="3" id="KW-1185">Reference proteome</keyword>
<dbReference type="InterPro" id="IPR039217">
    <property type="entry name" value="LY96"/>
</dbReference>
<organism evidence="2 3">
    <name type="scientific">Pelobates cultripes</name>
    <name type="common">Western spadefoot toad</name>
    <dbReference type="NCBI Taxonomy" id="61616"/>
    <lineage>
        <taxon>Eukaryota</taxon>
        <taxon>Metazoa</taxon>
        <taxon>Chordata</taxon>
        <taxon>Craniata</taxon>
        <taxon>Vertebrata</taxon>
        <taxon>Euteleostomi</taxon>
        <taxon>Amphibia</taxon>
        <taxon>Batrachia</taxon>
        <taxon>Anura</taxon>
        <taxon>Pelobatoidea</taxon>
        <taxon>Pelobatidae</taxon>
        <taxon>Pelobates</taxon>
    </lineage>
</organism>
<dbReference type="AlphaFoldDB" id="A0AAD1W214"/>
<evidence type="ECO:0000313" key="3">
    <source>
        <dbReference type="Proteomes" id="UP001295444"/>
    </source>
</evidence>
<dbReference type="PANTHER" id="PTHR15218:SF0">
    <property type="entry name" value="LYMPHOCYTE ANTIGEN 96"/>
    <property type="match status" value="1"/>
</dbReference>
<evidence type="ECO:0008006" key="4">
    <source>
        <dbReference type="Google" id="ProtNLM"/>
    </source>
</evidence>
<feature type="signal peptide" evidence="1">
    <location>
        <begin position="1"/>
        <end position="16"/>
    </location>
</feature>
<reference evidence="2" key="1">
    <citation type="submission" date="2022-03" db="EMBL/GenBank/DDBJ databases">
        <authorList>
            <person name="Alioto T."/>
            <person name="Alioto T."/>
            <person name="Gomez Garrido J."/>
        </authorList>
    </citation>
    <scope>NUCLEOTIDE SEQUENCE</scope>
</reference>
<keyword evidence="1" id="KW-0732">Signal</keyword>
<dbReference type="GO" id="GO:0045087">
    <property type="term" value="P:innate immune response"/>
    <property type="evidence" value="ECO:0007669"/>
    <property type="project" value="InterPro"/>
</dbReference>
<proteinExistence type="predicted"/>
<evidence type="ECO:0000256" key="1">
    <source>
        <dbReference type="SAM" id="SignalP"/>
    </source>
</evidence>
<protein>
    <recommendedName>
        <fullName evidence="4">Lymphocyte antigen 96</fullName>
    </recommendedName>
</protein>
<sequence length="129" mass="15168">MFVYLLLLSLISFVDLQKSKMYTLCHSPTMDIYYTLCDERRSPTVYLQPCPISIKDKFNISLTWIPTMDLHRFSVDVNIWHQSMKVSETTTVFCSGDYDEYDFCGQLKGETMHFTMEKSFAKFPNMKVL</sequence>
<dbReference type="PANTHER" id="PTHR15218">
    <property type="entry name" value="MD-1, MD-2 - RELATED"/>
    <property type="match status" value="1"/>
</dbReference>